<protein>
    <submittedName>
        <fullName evidence="1">Uncharacterized protein</fullName>
    </submittedName>
</protein>
<comment type="caution">
    <text evidence="1">The sequence shown here is derived from an EMBL/GenBank/DDBJ whole genome shotgun (WGS) entry which is preliminary data.</text>
</comment>
<dbReference type="Proteomes" id="UP000554520">
    <property type="component" value="Unassembled WGS sequence"/>
</dbReference>
<proteinExistence type="predicted"/>
<keyword evidence="2" id="KW-1185">Reference proteome</keyword>
<reference evidence="1 2" key="1">
    <citation type="submission" date="2020-08" db="EMBL/GenBank/DDBJ databases">
        <title>Genomic Encyclopedia of Type Strains, Phase III (KMG-III): the genomes of soil and plant-associated and newly described type strains.</title>
        <authorList>
            <person name="Whitman W."/>
        </authorList>
    </citation>
    <scope>NUCLEOTIDE SEQUENCE [LARGE SCALE GENOMIC DNA]</scope>
    <source>
        <strain evidence="1 2">CECT 7015</strain>
    </source>
</reference>
<dbReference type="RefSeq" id="WP_112527722.1">
    <property type="nucleotide sequence ID" value="NZ_JACHXN010000001.1"/>
</dbReference>
<sequence length="109" mass="12226">MALWLDILREKNELAGQLSEKIPRFLAYEGLTLDQATRLHIFLENHAEEMRRLAREIGAVDLIDALHEAADALDRIFSDLAAAAELKVAELRQKEAHAKAPPAPKLAYN</sequence>
<accession>A0A839U5W5</accession>
<evidence type="ECO:0000313" key="1">
    <source>
        <dbReference type="EMBL" id="MBB3144141.1"/>
    </source>
</evidence>
<dbReference type="AlphaFoldDB" id="A0A839U5W5"/>
<dbReference type="EMBL" id="JACHXN010000001">
    <property type="protein sequence ID" value="MBB3144141.1"/>
    <property type="molecule type" value="Genomic_DNA"/>
</dbReference>
<evidence type="ECO:0000313" key="2">
    <source>
        <dbReference type="Proteomes" id="UP000554520"/>
    </source>
</evidence>
<name>A0A839U5W5_9HYPH</name>
<gene>
    <name evidence="1" type="ORF">FHS21_000524</name>
</gene>
<organism evidence="1 2">
    <name type="scientific">Phyllobacterium trifolii</name>
    <dbReference type="NCBI Taxonomy" id="300193"/>
    <lineage>
        <taxon>Bacteria</taxon>
        <taxon>Pseudomonadati</taxon>
        <taxon>Pseudomonadota</taxon>
        <taxon>Alphaproteobacteria</taxon>
        <taxon>Hyphomicrobiales</taxon>
        <taxon>Phyllobacteriaceae</taxon>
        <taxon>Phyllobacterium</taxon>
    </lineage>
</organism>